<feature type="compositionally biased region" description="Low complexity" evidence="1">
    <location>
        <begin position="420"/>
        <end position="432"/>
    </location>
</feature>
<dbReference type="AlphaFoldDB" id="A0A6F9DH47"/>
<dbReference type="Pfam" id="PF00069">
    <property type="entry name" value="Pkinase"/>
    <property type="match status" value="1"/>
</dbReference>
<dbReference type="GO" id="GO:0004706">
    <property type="term" value="F:JUN kinase kinase kinase activity"/>
    <property type="evidence" value="ECO:0007669"/>
    <property type="project" value="TreeGrafter"/>
</dbReference>
<name>A0A6F9DH47_9ASCI</name>
<dbReference type="Gene3D" id="1.25.40.10">
    <property type="entry name" value="Tetratricopeptide repeat domain"/>
    <property type="match status" value="1"/>
</dbReference>
<evidence type="ECO:0000313" key="3">
    <source>
        <dbReference type="EMBL" id="CAB3262230.1"/>
    </source>
</evidence>
<dbReference type="SMART" id="SM00220">
    <property type="entry name" value="S_TKc"/>
    <property type="match status" value="1"/>
</dbReference>
<organism evidence="3">
    <name type="scientific">Phallusia mammillata</name>
    <dbReference type="NCBI Taxonomy" id="59560"/>
    <lineage>
        <taxon>Eukaryota</taxon>
        <taxon>Metazoa</taxon>
        <taxon>Chordata</taxon>
        <taxon>Tunicata</taxon>
        <taxon>Ascidiacea</taxon>
        <taxon>Phlebobranchia</taxon>
        <taxon>Ascidiidae</taxon>
        <taxon>Phallusia</taxon>
    </lineage>
</organism>
<protein>
    <submittedName>
        <fullName evidence="3">Uncharacterized protein LOC100178883</fullName>
    </submittedName>
</protein>
<sequence length="749" mass="82576">MPELREYNVTDIKCLKTEAGELGSGLLGTVLLGKHSSLGNVAIKCFAVQGGQLEKSNIATNIKHEMETLQQVNHENIVRLYGWAKWPYAMALIMEYLPGGNLNNLLFDVKVDLRPALQLRIGTEVACALALIHNLGDRKRITHGDLKPENIVMTVDLHCKVGDFGSAKLSSVTGVTTEAASNSSKKRNQYTKAFAAPERLANVLVDLKKEHDVYSYAMVLFVTLCRKSPLGRASIDDYIEAIKQGHRPDLQAIEPFRERANAGEKIIINHLVNVIEACWSHNPVKRPQMTLVRDRLNILLVAQNQADITQQVSTIQQVKKTMLPAFPENDCALLCQFNPAEKRFTPIGGESPSARVDFRPMTAPVIMASQSGASGSALLRNFNESDSATQPKLPRAAPSMSPAAPNPLPNLVGSAGNRTSSPSSNGPSSFGSETQLKEEHLDRMENAPYNFSTQSWPGQHDVTMVPSVNHQLASLSIATGDEHRDVNMAPSTNQQASRSYMPTGIPPQPDFPVSAVQMSSAYAQPAASSNSVANSTPTNLTPEQLFEQGEGLQLAESHRQALEACQFDKGHKIAAKIDEFIRKRNPVKPTLMKGFAKIFKNETSQERNSKNEEKFFKAVLFYEVAQLTYVHPTNRQTTLTGIQIYLEDLSTMGQMNMPENHAKIFQGYVVPYMLNLVGNAGDLPAPQNKDKAKEMGNMWKKIALTEKKLGDLKSSRIHLEKAVEIVKAAHGKQDPLCKELIDLMQNVRK</sequence>
<feature type="region of interest" description="Disordered" evidence="1">
    <location>
        <begin position="385"/>
        <end position="435"/>
    </location>
</feature>
<feature type="compositionally biased region" description="Low complexity" evidence="1">
    <location>
        <begin position="393"/>
        <end position="403"/>
    </location>
</feature>
<dbReference type="InterPro" id="IPR000719">
    <property type="entry name" value="Prot_kinase_dom"/>
</dbReference>
<accession>A0A6F9DH47</accession>
<dbReference type="InterPro" id="IPR011990">
    <property type="entry name" value="TPR-like_helical_dom_sf"/>
</dbReference>
<feature type="domain" description="Protein kinase" evidence="2">
    <location>
        <begin position="16"/>
        <end position="300"/>
    </location>
</feature>
<dbReference type="InterPro" id="IPR051681">
    <property type="entry name" value="Ser/Thr_Kinases-Pseudokinases"/>
</dbReference>
<evidence type="ECO:0000256" key="1">
    <source>
        <dbReference type="SAM" id="MobiDB-lite"/>
    </source>
</evidence>
<dbReference type="PANTHER" id="PTHR44329:SF291">
    <property type="entry name" value="PROTEIN KINASE DOMAIN-CONTAINING PROTEIN"/>
    <property type="match status" value="1"/>
</dbReference>
<dbReference type="InterPro" id="IPR008271">
    <property type="entry name" value="Ser/Thr_kinase_AS"/>
</dbReference>
<dbReference type="GO" id="GO:0005524">
    <property type="term" value="F:ATP binding"/>
    <property type="evidence" value="ECO:0007669"/>
    <property type="project" value="InterPro"/>
</dbReference>
<dbReference type="PROSITE" id="PS50011">
    <property type="entry name" value="PROTEIN_KINASE_DOM"/>
    <property type="match status" value="1"/>
</dbReference>
<dbReference type="SUPFAM" id="SSF56112">
    <property type="entry name" value="Protein kinase-like (PK-like)"/>
    <property type="match status" value="1"/>
</dbReference>
<proteinExistence type="evidence at transcript level"/>
<reference evidence="3" key="1">
    <citation type="submission" date="2020-04" db="EMBL/GenBank/DDBJ databases">
        <authorList>
            <person name="Neveu A P."/>
        </authorList>
    </citation>
    <scope>NUCLEOTIDE SEQUENCE</scope>
    <source>
        <tissue evidence="3">Whole embryo</tissue>
    </source>
</reference>
<dbReference type="EMBL" id="LR786607">
    <property type="protein sequence ID" value="CAB3262230.1"/>
    <property type="molecule type" value="mRNA"/>
</dbReference>
<dbReference type="PANTHER" id="PTHR44329">
    <property type="entry name" value="SERINE/THREONINE-PROTEIN KINASE TNNI3K-RELATED"/>
    <property type="match status" value="1"/>
</dbReference>
<evidence type="ECO:0000259" key="2">
    <source>
        <dbReference type="PROSITE" id="PS50011"/>
    </source>
</evidence>
<dbReference type="Gene3D" id="1.10.510.10">
    <property type="entry name" value="Transferase(Phosphotransferase) domain 1"/>
    <property type="match status" value="1"/>
</dbReference>
<dbReference type="PROSITE" id="PS00108">
    <property type="entry name" value="PROTEIN_KINASE_ST"/>
    <property type="match status" value="1"/>
</dbReference>
<gene>
    <name evidence="3" type="primary">LOC100178883-001</name>
</gene>
<dbReference type="InterPro" id="IPR011009">
    <property type="entry name" value="Kinase-like_dom_sf"/>
</dbReference>